<feature type="active site" description="For Fru-6P isomerization activity" evidence="10">
    <location>
        <position position="603"/>
    </location>
</feature>
<feature type="initiator methionine" description="Removed" evidence="10">
    <location>
        <position position="1"/>
    </location>
</feature>
<sequence>MCGIVGYIGSRDVPSVLLGSLWRLEYRGYDSSGIAVISNSELIVRKVPGKLSELEELIKRKPVSGELGIGHTRWATHGLPQENNTHPLLDCNEEIALVVNGIIENYLSLKDELEAKGHIFRSLTDSEVIVHLIEEHAGKGLTEAVRLAVKKLTGNFAFAVIKISERNKIVCARHDAPLICCYSEKEAAVASDMSGVVSIFDEVIDIPNDSIVVLGRGKCSITNFQGREVKFTRRKVTIAVKDIDKGHYPHFMLKEIYEQPKVLHNIVSERIIDSRIQLGEELSISEEELKKISRIVIQACGTSWHAGLVGKYIIEKFARIHTEVDISSEFRYRDAVLDSDTLIMAISQSGETADTIAGLREAKVKFLKVLSLVNVLQSSIHRESDGIIGIMAGPEIGVASTKAYTAEIVNLYFLALHLGILRGFVSRAQLKEHFSALMKVPEQVEQILKLDSDIKAIAEIFCNSRDFLFLGRGLNYATALEGALKLKEISYINATGYAAGEMKHGPIALIDHKMPVVCVNPRSSVYEKMLSNIQEVVARKGIPISVVTKGDRRTKGASKHVIPIPECHECVSPILAVIPLQLLAYHIATLKELDVDRPRNLAKSVTVE</sequence>
<protein>
    <recommendedName>
        <fullName evidence="4 10">Glutamine--fructose-6-phosphate aminotransferase [isomerizing]</fullName>
        <ecNumber evidence="3 10">2.6.1.16</ecNumber>
    </recommendedName>
    <alternativeName>
        <fullName evidence="10">D-fructose-6-phosphate amidotransferase</fullName>
    </alternativeName>
    <alternativeName>
        <fullName evidence="10">GFAT</fullName>
    </alternativeName>
    <alternativeName>
        <fullName evidence="10">Glucosamine-6-phosphate synthase</fullName>
    </alternativeName>
    <alternativeName>
        <fullName evidence="10">Hexosephosphate aminotransferase</fullName>
    </alternativeName>
    <alternativeName>
        <fullName evidence="10">L-glutamine--D-fructose-6-phosphate amidotransferase</fullName>
    </alternativeName>
</protein>
<dbReference type="GO" id="GO:0006487">
    <property type="term" value="P:protein N-linked glycosylation"/>
    <property type="evidence" value="ECO:0007669"/>
    <property type="project" value="TreeGrafter"/>
</dbReference>
<dbReference type="CDD" id="cd05008">
    <property type="entry name" value="SIS_GlmS_GlmD_1"/>
    <property type="match status" value="1"/>
</dbReference>
<reference evidence="13 14" key="1">
    <citation type="journal article" date="2015" name="Microbiome">
        <title>Genomic resolution of linkages in carbon, nitrogen, and sulfur cycling among widespread estuary sediment bacteria.</title>
        <authorList>
            <person name="Baker B.J."/>
            <person name="Lazar C.S."/>
            <person name="Teske A.P."/>
            <person name="Dick G.J."/>
        </authorList>
    </citation>
    <scope>NUCLEOTIDE SEQUENCE [LARGE SCALE GENOMIC DNA]</scope>
    <source>
        <strain evidence="13">SM23_42</strain>
    </source>
</reference>
<dbReference type="InterPro" id="IPR035490">
    <property type="entry name" value="GlmS/FrlB_SIS"/>
</dbReference>
<dbReference type="Proteomes" id="UP000051373">
    <property type="component" value="Unassembled WGS sequence"/>
</dbReference>
<dbReference type="HAMAP" id="MF_00164">
    <property type="entry name" value="GlmS"/>
    <property type="match status" value="1"/>
</dbReference>
<evidence type="ECO:0000313" key="13">
    <source>
        <dbReference type="EMBL" id="KPK64819.1"/>
    </source>
</evidence>
<dbReference type="PROSITE" id="PS51278">
    <property type="entry name" value="GATASE_TYPE_2"/>
    <property type="match status" value="1"/>
</dbReference>
<dbReference type="NCBIfam" id="NF001484">
    <property type="entry name" value="PRK00331.1"/>
    <property type="match status" value="1"/>
</dbReference>
<dbReference type="AlphaFoldDB" id="A0A0S8FVW9"/>
<dbReference type="Pfam" id="PF13522">
    <property type="entry name" value="GATase_6"/>
    <property type="match status" value="1"/>
</dbReference>
<feature type="domain" description="SIS" evidence="12">
    <location>
        <begin position="285"/>
        <end position="424"/>
    </location>
</feature>
<dbReference type="SUPFAM" id="SSF56235">
    <property type="entry name" value="N-terminal nucleophile aminohydrolases (Ntn hydrolases)"/>
    <property type="match status" value="1"/>
</dbReference>
<name>A0A0S8FVW9_UNCW3</name>
<comment type="caution">
    <text evidence="13">The sequence shown here is derived from an EMBL/GenBank/DDBJ whole genome shotgun (WGS) entry which is preliminary data.</text>
</comment>
<dbReference type="FunFam" id="3.40.50.10490:FF:000001">
    <property type="entry name" value="Glutamine--fructose-6-phosphate aminotransferase [isomerizing]"/>
    <property type="match status" value="1"/>
</dbReference>
<proteinExistence type="inferred from homology"/>
<dbReference type="GO" id="GO:0005975">
    <property type="term" value="P:carbohydrate metabolic process"/>
    <property type="evidence" value="ECO:0007669"/>
    <property type="project" value="UniProtKB-UniRule"/>
</dbReference>
<dbReference type="InterPro" id="IPR046348">
    <property type="entry name" value="SIS_dom_sf"/>
</dbReference>
<dbReference type="NCBIfam" id="TIGR01135">
    <property type="entry name" value="glmS"/>
    <property type="match status" value="1"/>
</dbReference>
<dbReference type="FunFam" id="3.60.20.10:FF:000006">
    <property type="entry name" value="Glutamine--fructose-6-phosphate aminotransferase [isomerizing]"/>
    <property type="match status" value="1"/>
</dbReference>
<dbReference type="CDD" id="cd05009">
    <property type="entry name" value="SIS_GlmS_GlmD_2"/>
    <property type="match status" value="1"/>
</dbReference>
<evidence type="ECO:0000256" key="6">
    <source>
        <dbReference type="ARBA" id="ARBA00022576"/>
    </source>
</evidence>
<evidence type="ECO:0000313" key="14">
    <source>
        <dbReference type="Proteomes" id="UP000051373"/>
    </source>
</evidence>
<dbReference type="STRING" id="1703779.AMJ83_01180"/>
<feature type="domain" description="SIS" evidence="12">
    <location>
        <begin position="457"/>
        <end position="598"/>
    </location>
</feature>
<dbReference type="GO" id="GO:0004360">
    <property type="term" value="F:glutamine-fructose-6-phosphate transaminase (isomerizing) activity"/>
    <property type="evidence" value="ECO:0007669"/>
    <property type="project" value="UniProtKB-UniRule"/>
</dbReference>
<dbReference type="InterPro" id="IPR035466">
    <property type="entry name" value="GlmS/AgaS_SIS"/>
</dbReference>
<dbReference type="CDD" id="cd00714">
    <property type="entry name" value="GFAT"/>
    <property type="match status" value="1"/>
</dbReference>
<evidence type="ECO:0000256" key="2">
    <source>
        <dbReference type="ARBA" id="ARBA00004496"/>
    </source>
</evidence>
<keyword evidence="8" id="KW-0677">Repeat</keyword>
<dbReference type="GO" id="GO:0006047">
    <property type="term" value="P:UDP-N-acetylglucosamine metabolic process"/>
    <property type="evidence" value="ECO:0007669"/>
    <property type="project" value="TreeGrafter"/>
</dbReference>
<evidence type="ECO:0000256" key="10">
    <source>
        <dbReference type="HAMAP-Rule" id="MF_00164"/>
    </source>
</evidence>
<dbReference type="GO" id="GO:0006002">
    <property type="term" value="P:fructose 6-phosphate metabolic process"/>
    <property type="evidence" value="ECO:0007669"/>
    <property type="project" value="TreeGrafter"/>
</dbReference>
<evidence type="ECO:0000259" key="11">
    <source>
        <dbReference type="PROSITE" id="PS51278"/>
    </source>
</evidence>
<gene>
    <name evidence="10" type="primary">glmS</name>
    <name evidence="13" type="ORF">AMJ83_01180</name>
</gene>
<evidence type="ECO:0000259" key="12">
    <source>
        <dbReference type="PROSITE" id="PS51464"/>
    </source>
</evidence>
<dbReference type="PATRIC" id="fig|1703779.3.peg.318"/>
<dbReference type="InterPro" id="IPR029055">
    <property type="entry name" value="Ntn_hydrolases_N"/>
</dbReference>
<dbReference type="EC" id="2.6.1.16" evidence="3 10"/>
<evidence type="ECO:0000256" key="9">
    <source>
        <dbReference type="ARBA" id="ARBA00022962"/>
    </source>
</evidence>
<dbReference type="InterPro" id="IPR017932">
    <property type="entry name" value="GATase_2_dom"/>
</dbReference>
<dbReference type="GO" id="GO:0097367">
    <property type="term" value="F:carbohydrate derivative binding"/>
    <property type="evidence" value="ECO:0007669"/>
    <property type="project" value="InterPro"/>
</dbReference>
<comment type="catalytic activity">
    <reaction evidence="1 10">
        <text>D-fructose 6-phosphate + L-glutamine = D-glucosamine 6-phosphate + L-glutamate</text>
        <dbReference type="Rhea" id="RHEA:13237"/>
        <dbReference type="ChEBI" id="CHEBI:29985"/>
        <dbReference type="ChEBI" id="CHEBI:58359"/>
        <dbReference type="ChEBI" id="CHEBI:58725"/>
        <dbReference type="ChEBI" id="CHEBI:61527"/>
        <dbReference type="EC" id="2.6.1.16"/>
    </reaction>
</comment>
<evidence type="ECO:0000256" key="5">
    <source>
        <dbReference type="ARBA" id="ARBA00022490"/>
    </source>
</evidence>
<dbReference type="PANTHER" id="PTHR10937">
    <property type="entry name" value="GLUCOSAMINE--FRUCTOSE-6-PHOSPHATE AMINOTRANSFERASE, ISOMERIZING"/>
    <property type="match status" value="1"/>
</dbReference>
<keyword evidence="5 10" id="KW-0963">Cytoplasm</keyword>
<dbReference type="Gene3D" id="3.40.50.10490">
    <property type="entry name" value="Glucose-6-phosphate isomerase like protein, domain 1"/>
    <property type="match status" value="2"/>
</dbReference>
<keyword evidence="6 10" id="KW-0032">Aminotransferase</keyword>
<comment type="function">
    <text evidence="10">Catalyzes the first step in hexosamine metabolism, converting fructose-6P into glucosamine-6P using glutamine as a nitrogen source.</text>
</comment>
<evidence type="ECO:0000256" key="3">
    <source>
        <dbReference type="ARBA" id="ARBA00012916"/>
    </source>
</evidence>
<dbReference type="EMBL" id="LJUJ01000001">
    <property type="protein sequence ID" value="KPK64819.1"/>
    <property type="molecule type" value="Genomic_DNA"/>
</dbReference>
<dbReference type="GO" id="GO:0005829">
    <property type="term" value="C:cytosol"/>
    <property type="evidence" value="ECO:0007669"/>
    <property type="project" value="TreeGrafter"/>
</dbReference>
<dbReference type="InterPro" id="IPR001347">
    <property type="entry name" value="SIS_dom"/>
</dbReference>
<dbReference type="PANTHER" id="PTHR10937:SF0">
    <property type="entry name" value="GLUTAMINE--FRUCTOSE-6-PHOSPHATE TRANSAMINASE (ISOMERIZING)"/>
    <property type="match status" value="1"/>
</dbReference>
<evidence type="ECO:0000256" key="8">
    <source>
        <dbReference type="ARBA" id="ARBA00022737"/>
    </source>
</evidence>
<evidence type="ECO:0000256" key="4">
    <source>
        <dbReference type="ARBA" id="ARBA00016090"/>
    </source>
</evidence>
<evidence type="ECO:0000256" key="1">
    <source>
        <dbReference type="ARBA" id="ARBA00001031"/>
    </source>
</evidence>
<dbReference type="Pfam" id="PF01380">
    <property type="entry name" value="SIS"/>
    <property type="match status" value="2"/>
</dbReference>
<dbReference type="FunFam" id="3.40.50.10490:FF:000002">
    <property type="entry name" value="Glutamine--fructose-6-phosphate aminotransferase [isomerizing]"/>
    <property type="match status" value="1"/>
</dbReference>
<accession>A0A0S8FVW9</accession>
<feature type="domain" description="Glutamine amidotransferase type-2" evidence="11">
    <location>
        <begin position="2"/>
        <end position="217"/>
    </location>
</feature>
<dbReference type="GO" id="GO:0046349">
    <property type="term" value="P:amino sugar biosynthetic process"/>
    <property type="evidence" value="ECO:0007669"/>
    <property type="project" value="UniProtKB-ARBA"/>
</dbReference>
<dbReference type="InterPro" id="IPR047084">
    <property type="entry name" value="GFAT_N"/>
</dbReference>
<organism evidence="13 14">
    <name type="scientific">candidate division WOR_3 bacterium SM23_42</name>
    <dbReference type="NCBI Taxonomy" id="1703779"/>
    <lineage>
        <taxon>Bacteria</taxon>
        <taxon>Bacteria division WOR-3</taxon>
    </lineage>
</organism>
<comment type="subunit">
    <text evidence="10">Homodimer.</text>
</comment>
<keyword evidence="7 10" id="KW-0808">Transferase</keyword>
<dbReference type="InterPro" id="IPR005855">
    <property type="entry name" value="GFAT"/>
</dbReference>
<dbReference type="PROSITE" id="PS51464">
    <property type="entry name" value="SIS"/>
    <property type="match status" value="2"/>
</dbReference>
<dbReference type="SUPFAM" id="SSF53697">
    <property type="entry name" value="SIS domain"/>
    <property type="match status" value="1"/>
</dbReference>
<comment type="subcellular location">
    <subcellularLocation>
        <location evidence="2 10">Cytoplasm</location>
    </subcellularLocation>
</comment>
<evidence type="ECO:0000256" key="7">
    <source>
        <dbReference type="ARBA" id="ARBA00022679"/>
    </source>
</evidence>
<keyword evidence="9" id="KW-0315">Glutamine amidotransferase</keyword>
<dbReference type="Gene3D" id="3.60.20.10">
    <property type="entry name" value="Glutamine Phosphoribosylpyrophosphate, subunit 1, domain 1"/>
    <property type="match status" value="1"/>
</dbReference>
<feature type="active site" description="Nucleophile; for GATase activity" evidence="10">
    <location>
        <position position="2"/>
    </location>
</feature>